<dbReference type="AlphaFoldDB" id="R7Y9V0"/>
<dbReference type="PANTHER" id="PTHR30011">
    <property type="entry name" value="ALKANESULFONATE MONOOXYGENASE-RELATED"/>
    <property type="match status" value="1"/>
</dbReference>
<dbReference type="GO" id="GO:0004497">
    <property type="term" value="F:monooxygenase activity"/>
    <property type="evidence" value="ECO:0007669"/>
    <property type="project" value="UniProtKB-KW"/>
</dbReference>
<proteinExistence type="predicted"/>
<evidence type="ECO:0000256" key="5">
    <source>
        <dbReference type="SAM" id="MobiDB-lite"/>
    </source>
</evidence>
<keyword evidence="1" id="KW-0285">Flavoprotein</keyword>
<dbReference type="PATRIC" id="fig|1316928.3.peg.2080"/>
<dbReference type="GO" id="GO:0016705">
    <property type="term" value="F:oxidoreductase activity, acting on paired donors, with incorporation or reduction of molecular oxygen"/>
    <property type="evidence" value="ECO:0007669"/>
    <property type="project" value="InterPro"/>
</dbReference>
<keyword evidence="2" id="KW-0288">FMN</keyword>
<keyword evidence="4" id="KW-0503">Monooxygenase</keyword>
<evidence type="ECO:0000256" key="3">
    <source>
        <dbReference type="ARBA" id="ARBA00023002"/>
    </source>
</evidence>
<organism evidence="6 7">
    <name type="scientific">Gordonia terrae C-6</name>
    <dbReference type="NCBI Taxonomy" id="1316928"/>
    <lineage>
        <taxon>Bacteria</taxon>
        <taxon>Bacillati</taxon>
        <taxon>Actinomycetota</taxon>
        <taxon>Actinomycetes</taxon>
        <taxon>Mycobacteriales</taxon>
        <taxon>Gordoniaceae</taxon>
        <taxon>Gordonia</taxon>
    </lineage>
</organism>
<evidence type="ECO:0000256" key="1">
    <source>
        <dbReference type="ARBA" id="ARBA00022630"/>
    </source>
</evidence>
<dbReference type="InterPro" id="IPR051260">
    <property type="entry name" value="Diverse_substr_monoxygenases"/>
</dbReference>
<name>R7Y9V0_9ACTN</name>
<dbReference type="Gene3D" id="3.20.20.30">
    <property type="entry name" value="Luciferase-like domain"/>
    <property type="match status" value="1"/>
</dbReference>
<protein>
    <submittedName>
        <fullName evidence="6">Coenzyme F420-dependent N5,N10-methylene tetrahydromethanopterin reductase-related flavin-dependent oxidoreductase</fullName>
    </submittedName>
</protein>
<dbReference type="EMBL" id="AQPW01000010">
    <property type="protein sequence ID" value="EON32758.1"/>
    <property type="molecule type" value="Genomic_DNA"/>
</dbReference>
<accession>R7Y9V0</accession>
<comment type="caution">
    <text evidence="6">The sequence shown here is derived from an EMBL/GenBank/DDBJ whole genome shotgun (WGS) entry which is preliminary data.</text>
</comment>
<dbReference type="SUPFAM" id="SSF51679">
    <property type="entry name" value="Bacterial luciferase-like"/>
    <property type="match status" value="1"/>
</dbReference>
<reference evidence="6 7" key="1">
    <citation type="journal article" date="2013" name="Genome Announc.">
        <title>Draft Genome Sequence of a Benzothiophene-Desulfurizing Bacterium, Gordona terrae Strain C-6.</title>
        <authorList>
            <person name="Wang W."/>
            <person name="Ma T."/>
            <person name="Ren Y."/>
            <person name="Li G."/>
        </authorList>
    </citation>
    <scope>NUCLEOTIDE SEQUENCE [LARGE SCALE GENOMIC DNA]</scope>
    <source>
        <strain evidence="6 7">C-6</strain>
    </source>
</reference>
<dbReference type="PANTHER" id="PTHR30011:SF16">
    <property type="entry name" value="C2H2 FINGER DOMAIN TRANSCRIPTION FACTOR (EUROFUNG)-RELATED"/>
    <property type="match status" value="1"/>
</dbReference>
<dbReference type="Proteomes" id="UP000013569">
    <property type="component" value="Unassembled WGS sequence"/>
</dbReference>
<sequence length="298" mass="31173">MAEPYLALGLTGTAVLRLLDDPQLRAEWDDLPLAFSILGIDRLDGRSGPTEVIVDGSAAAAVLLARTVAARVLVPAPPRRDHPYNLARRVASLGHLSTGRSGVVFGPEDHAGASGDPWSTGGVAADTSPAGRAVAAARAVRALERSWPLDSVVGDRESGIFVRSDEIEHVDVEGVFRIAGPLTVPEPPHGPSVIGWYAAGEHDDPEADDAVDLVIGGNGPVPVVEPGEPLPGDATGVVLASRTDTDLAELLSTARRWLADGARATERSQPLRAALSLPAPPRDRGRPAFAVPQPHPWL</sequence>
<dbReference type="OrthoDB" id="9130786at2"/>
<evidence type="ECO:0000313" key="6">
    <source>
        <dbReference type="EMBL" id="EON32758.1"/>
    </source>
</evidence>
<feature type="region of interest" description="Disordered" evidence="5">
    <location>
        <begin position="263"/>
        <end position="298"/>
    </location>
</feature>
<keyword evidence="3" id="KW-0560">Oxidoreductase</keyword>
<evidence type="ECO:0000313" key="7">
    <source>
        <dbReference type="Proteomes" id="UP000013569"/>
    </source>
</evidence>
<dbReference type="RefSeq" id="WP_010842496.1">
    <property type="nucleotide sequence ID" value="NZ_AQPW01000010.1"/>
</dbReference>
<dbReference type="InterPro" id="IPR036661">
    <property type="entry name" value="Luciferase-like_sf"/>
</dbReference>
<gene>
    <name evidence="6" type="ORF">GTC6_10366</name>
</gene>
<evidence type="ECO:0000256" key="2">
    <source>
        <dbReference type="ARBA" id="ARBA00022643"/>
    </source>
</evidence>
<evidence type="ECO:0000256" key="4">
    <source>
        <dbReference type="ARBA" id="ARBA00023033"/>
    </source>
</evidence>